<comment type="caution">
    <text evidence="1">The sequence shown here is derived from an EMBL/GenBank/DDBJ whole genome shotgun (WGS) entry which is preliminary data.</text>
</comment>
<reference evidence="1" key="1">
    <citation type="submission" date="2023-04" db="EMBL/GenBank/DDBJ databases">
        <title>Comparative genomic analysis of Cohnella hashimotonis sp. nov., isolated from the International Space Station.</title>
        <authorList>
            <person name="Venkateswaran K."/>
            <person name="Simpson A."/>
        </authorList>
    </citation>
    <scope>NUCLEOTIDE SEQUENCE</scope>
    <source>
        <strain evidence="1">F6_2S_P_1</strain>
    </source>
</reference>
<proteinExistence type="predicted"/>
<accession>A0ABT6TCA7</accession>
<evidence type="ECO:0000313" key="2">
    <source>
        <dbReference type="Proteomes" id="UP001161691"/>
    </source>
</evidence>
<dbReference type="EMBL" id="JAGRPV010000001">
    <property type="protein sequence ID" value="MDI4643452.1"/>
    <property type="molecule type" value="Genomic_DNA"/>
</dbReference>
<protein>
    <submittedName>
        <fullName evidence="1">Isochorismatase family protein</fullName>
    </submittedName>
</protein>
<organism evidence="1 2">
    <name type="scientific">Cohnella hashimotonis</name>
    <dbReference type="NCBI Taxonomy" id="2826895"/>
    <lineage>
        <taxon>Bacteria</taxon>
        <taxon>Bacillati</taxon>
        <taxon>Bacillota</taxon>
        <taxon>Bacilli</taxon>
        <taxon>Bacillales</taxon>
        <taxon>Paenibacillaceae</taxon>
        <taxon>Cohnella</taxon>
    </lineage>
</organism>
<evidence type="ECO:0000313" key="1">
    <source>
        <dbReference type="EMBL" id="MDI4643452.1"/>
    </source>
</evidence>
<gene>
    <name evidence="1" type="ORF">KB449_00680</name>
</gene>
<dbReference type="Gene3D" id="3.40.50.850">
    <property type="entry name" value="Isochorismatase-like"/>
    <property type="match status" value="1"/>
</dbReference>
<dbReference type="RefSeq" id="WP_282906510.1">
    <property type="nucleotide sequence ID" value="NZ_JAGRPV010000001.1"/>
</dbReference>
<dbReference type="SUPFAM" id="SSF52499">
    <property type="entry name" value="Isochorismatase-like hydrolases"/>
    <property type="match status" value="1"/>
</dbReference>
<name>A0ABT6TCA7_9BACL</name>
<dbReference type="Proteomes" id="UP001161691">
    <property type="component" value="Unassembled WGS sequence"/>
</dbReference>
<dbReference type="InterPro" id="IPR036380">
    <property type="entry name" value="Isochorismatase-like_sf"/>
</dbReference>
<keyword evidence="2" id="KW-1185">Reference proteome</keyword>
<sequence>MTITKVKTGYYKQYDADFERPVPGEGYGGWYKEELELDLSRTAVVVLHAWDFGTREQFPGWHRAVEYIPRAEAICRKELPLLLDACRRNGMTVFHVVEPIGDYYKTYPGYRRAVRLAGETSPEWEQISENETYNRLQAFRRANAFPGSHNFSDIDAGFARLDIPEPVRPVGEEGVAATSEQLFALCREHGIHHLVYTGFALNACILLNPGGMADMRRHGLICSVIPEATTAVENKETAGREDAKALTLWQVALFFGFVFGLDDWLAALSGQDRGAAGQIDD</sequence>